<proteinExistence type="inferred from homology"/>
<dbReference type="InterPro" id="IPR006564">
    <property type="entry name" value="Znf_PMZ"/>
</dbReference>
<sequence length="680" mass="77972">MSQDTGQMMLVYDDPSDQRSLSLDDTSSADDSPDETRLSLDSANGSIPYIGQRFPTHDAAYESYSEFAKRCGFSIRRYRTEGKDGVGKGFTRRYFVCHRAGNTPSKASAEKKPQRNRKSSRCGCQAYMRISRSNELGVSEWRITGFLNHHNHELLEPNQVRFLPAYRTISESDKNRILMFAKTGISVQQMMRLLELENCVEPGYLPFTEKDIRNLIQSFRKVDPEDESIDLLRMCRNIKDKDPDFKFEFTLDCNGRLENIAWSYASSVQAYEVFGDAVVFDTTHRLNAFDMPLGIWVGMNNYGMPCFFGCVLLRVENLRSFSWALKAFLGFMNGKAPQTILTDQNMCLKEAIGMEMPTTKHALCIWLIVAKFPSWFNAVLGERYNEWKAEFYRLYNVETIDDFELGWRDMVNAFGLHANRHIASLFALRPLWALPYLRSHFFAGMTTPGQSKSINAFIQRFLSAQTRLTHFIEQVAVAVDYKDQAGEQQTMQQNIQNIPLKTGAPMESHAASVLTPYAFSKLQEQLVMAAHYASFQVDDGFVVRHHTELEGRGRKVYWAPREGIVSCSCHHFEFSGILCRHALRVLSTGNCFQIPERYLLTRWRKISVPTNRHHHHNHNTRSSDHAERVQVLQSMVSTLVTESARSKERLDLATDEVSILLSRIREQPVSNLSTTHRMLG</sequence>
<keyword evidence="10" id="KW-1185">Reference proteome</keyword>
<dbReference type="InterPro" id="IPR018289">
    <property type="entry name" value="MULE_transposase_dom"/>
</dbReference>
<organism evidence="9 10">
    <name type="scientific">Phtheirospermum japonicum</name>
    <dbReference type="NCBI Taxonomy" id="374723"/>
    <lineage>
        <taxon>Eukaryota</taxon>
        <taxon>Viridiplantae</taxon>
        <taxon>Streptophyta</taxon>
        <taxon>Embryophyta</taxon>
        <taxon>Tracheophyta</taxon>
        <taxon>Spermatophyta</taxon>
        <taxon>Magnoliopsida</taxon>
        <taxon>eudicotyledons</taxon>
        <taxon>Gunneridae</taxon>
        <taxon>Pentapetalae</taxon>
        <taxon>asterids</taxon>
        <taxon>lamiids</taxon>
        <taxon>Lamiales</taxon>
        <taxon>Orobanchaceae</taxon>
        <taxon>Orobanchaceae incertae sedis</taxon>
        <taxon>Phtheirospermum</taxon>
    </lineage>
</organism>
<dbReference type="GO" id="GO:0005634">
    <property type="term" value="C:nucleus"/>
    <property type="evidence" value="ECO:0007669"/>
    <property type="project" value="UniProtKB-SubCell"/>
</dbReference>
<dbReference type="EMBL" id="BMAC01000018">
    <property type="protein sequence ID" value="GFP80463.1"/>
    <property type="molecule type" value="Genomic_DNA"/>
</dbReference>
<comment type="function">
    <text evidence="6">Putative transcription activator involved in regulating light control of development.</text>
</comment>
<evidence type="ECO:0000313" key="9">
    <source>
        <dbReference type="EMBL" id="GFP80463.1"/>
    </source>
</evidence>
<evidence type="ECO:0000259" key="8">
    <source>
        <dbReference type="PROSITE" id="PS50966"/>
    </source>
</evidence>
<comment type="subcellular location">
    <subcellularLocation>
        <location evidence="6">Nucleus</location>
    </subcellularLocation>
</comment>
<keyword evidence="4 6" id="KW-0862">Zinc</keyword>
<evidence type="ECO:0000256" key="2">
    <source>
        <dbReference type="ARBA" id="ARBA00022723"/>
    </source>
</evidence>
<protein>
    <recommendedName>
        <fullName evidence="6">Protein FAR1-RELATED SEQUENCE</fullName>
    </recommendedName>
</protein>
<evidence type="ECO:0000313" key="10">
    <source>
        <dbReference type="Proteomes" id="UP000653305"/>
    </source>
</evidence>
<dbReference type="Pfam" id="PF03101">
    <property type="entry name" value="FAR1"/>
    <property type="match status" value="1"/>
</dbReference>
<feature type="region of interest" description="Disordered" evidence="7">
    <location>
        <begin position="1"/>
        <end position="44"/>
    </location>
</feature>
<dbReference type="Pfam" id="PF04434">
    <property type="entry name" value="SWIM"/>
    <property type="match status" value="1"/>
</dbReference>
<evidence type="ECO:0000256" key="5">
    <source>
        <dbReference type="PROSITE-ProRule" id="PRU00325"/>
    </source>
</evidence>
<dbReference type="AlphaFoldDB" id="A0A830B7I5"/>
<evidence type="ECO:0000256" key="4">
    <source>
        <dbReference type="ARBA" id="ARBA00022833"/>
    </source>
</evidence>
<dbReference type="GO" id="GO:0008270">
    <property type="term" value="F:zinc ion binding"/>
    <property type="evidence" value="ECO:0007669"/>
    <property type="project" value="UniProtKB-UniRule"/>
</dbReference>
<dbReference type="InterPro" id="IPR058778">
    <property type="entry name" value="HTH_FAR1-11-like"/>
</dbReference>
<dbReference type="InterPro" id="IPR031052">
    <property type="entry name" value="FHY3/FAR1"/>
</dbReference>
<keyword evidence="3 5" id="KW-0863">Zinc-finger</keyword>
<dbReference type="Proteomes" id="UP000653305">
    <property type="component" value="Unassembled WGS sequence"/>
</dbReference>
<comment type="caution">
    <text evidence="9">The sequence shown here is derived from an EMBL/GenBank/DDBJ whole genome shotgun (WGS) entry which is preliminary data.</text>
</comment>
<accession>A0A830B7I5</accession>
<dbReference type="OrthoDB" id="128308at2759"/>
<name>A0A830B7I5_9LAMI</name>
<dbReference type="Pfam" id="PF26175">
    <property type="entry name" value="HTH_FAR1"/>
    <property type="match status" value="1"/>
</dbReference>
<gene>
    <name evidence="9" type="ORF">PHJA_000189700</name>
</gene>
<dbReference type="Pfam" id="PF10551">
    <property type="entry name" value="MULE"/>
    <property type="match status" value="1"/>
</dbReference>
<dbReference type="PROSITE" id="PS50966">
    <property type="entry name" value="ZF_SWIM"/>
    <property type="match status" value="1"/>
</dbReference>
<keyword evidence="6" id="KW-0539">Nucleus</keyword>
<dbReference type="InterPro" id="IPR004330">
    <property type="entry name" value="FAR1_DNA_bnd_dom"/>
</dbReference>
<reference evidence="9" key="1">
    <citation type="submission" date="2020-07" db="EMBL/GenBank/DDBJ databases">
        <title>Ethylene signaling mediates host invasion by parasitic plants.</title>
        <authorList>
            <person name="Yoshida S."/>
        </authorList>
    </citation>
    <scope>NUCLEOTIDE SEQUENCE</scope>
    <source>
        <strain evidence="9">Okayama</strain>
    </source>
</reference>
<evidence type="ECO:0000256" key="6">
    <source>
        <dbReference type="RuleBase" id="RU367018"/>
    </source>
</evidence>
<keyword evidence="2 6" id="KW-0479">Metal-binding</keyword>
<evidence type="ECO:0000256" key="1">
    <source>
        <dbReference type="ARBA" id="ARBA00005889"/>
    </source>
</evidence>
<comment type="similarity">
    <text evidence="1 6">Belongs to the FHY3/FAR1 family.</text>
</comment>
<dbReference type="PANTHER" id="PTHR31669:SF184">
    <property type="entry name" value="PROTEIN FAR1-RELATED SEQUENCE 11"/>
    <property type="match status" value="1"/>
</dbReference>
<dbReference type="SMART" id="SM00575">
    <property type="entry name" value="ZnF_PMZ"/>
    <property type="match status" value="1"/>
</dbReference>
<dbReference type="PANTHER" id="PTHR31669">
    <property type="entry name" value="PROTEIN FAR1-RELATED SEQUENCE 10-RELATED"/>
    <property type="match status" value="1"/>
</dbReference>
<dbReference type="GO" id="GO:0006355">
    <property type="term" value="P:regulation of DNA-templated transcription"/>
    <property type="evidence" value="ECO:0007669"/>
    <property type="project" value="UniProtKB-UniRule"/>
</dbReference>
<evidence type="ECO:0000256" key="7">
    <source>
        <dbReference type="SAM" id="MobiDB-lite"/>
    </source>
</evidence>
<dbReference type="InterPro" id="IPR007527">
    <property type="entry name" value="Znf_SWIM"/>
</dbReference>
<feature type="domain" description="SWIM-type" evidence="8">
    <location>
        <begin position="554"/>
        <end position="590"/>
    </location>
</feature>
<evidence type="ECO:0000256" key="3">
    <source>
        <dbReference type="ARBA" id="ARBA00022771"/>
    </source>
</evidence>